<dbReference type="InterPro" id="IPR036812">
    <property type="entry name" value="NAD(P)_OxRdtase_dom_sf"/>
</dbReference>
<sequence length="329" mass="35446">MITRKLGARGPETSALGLGCMGMTASYGTPPARAEMVQLVRDAHQMGVTFFDTAEVYGPYANEDLLGEALEPIRDQVVLATKFGFKIDNAGRSVGTDSRPEHIRAVCEASLKRLRTDRLDLFYQHRVDPAVPIEEVAGTVADLITEGKVLHFGLSEAGAGTIKRAHAYCTVTALQSEYSLWTRQIEAEILPTLEERGIALVAFSPLGRGFLTGAIASADEIGAQDFRKSHPRFQPEAMAHNKALVDRIAEIGRDLNATPAQVVLAWVLAQKPWIVPIPGTTKRARLAENLAAVDLVLPEAVQKALTEATATLGVVGARYPKVLEDAAGL</sequence>
<dbReference type="GO" id="GO:0005737">
    <property type="term" value="C:cytoplasm"/>
    <property type="evidence" value="ECO:0007669"/>
    <property type="project" value="TreeGrafter"/>
</dbReference>
<accession>A0A1N7IUK2</accession>
<gene>
    <name evidence="3" type="ORF">SAMN05421580_1019</name>
</gene>
<dbReference type="Proteomes" id="UP000186221">
    <property type="component" value="Unassembled WGS sequence"/>
</dbReference>
<evidence type="ECO:0000313" key="4">
    <source>
        <dbReference type="Proteomes" id="UP000186221"/>
    </source>
</evidence>
<dbReference type="STRING" id="453582.SAMN05421580_1019"/>
<organism evidence="3 4">
    <name type="scientific">Rhodobacter aestuarii</name>
    <dbReference type="NCBI Taxonomy" id="453582"/>
    <lineage>
        <taxon>Bacteria</taxon>
        <taxon>Pseudomonadati</taxon>
        <taxon>Pseudomonadota</taxon>
        <taxon>Alphaproteobacteria</taxon>
        <taxon>Rhodobacterales</taxon>
        <taxon>Rhodobacter group</taxon>
        <taxon>Rhodobacter</taxon>
    </lineage>
</organism>
<dbReference type="EMBL" id="FTOG01000001">
    <property type="protein sequence ID" value="SIS40720.1"/>
    <property type="molecule type" value="Genomic_DNA"/>
</dbReference>
<evidence type="ECO:0000256" key="1">
    <source>
        <dbReference type="ARBA" id="ARBA00023002"/>
    </source>
</evidence>
<evidence type="ECO:0000313" key="3">
    <source>
        <dbReference type="EMBL" id="SIS40720.1"/>
    </source>
</evidence>
<dbReference type="OrthoDB" id="9803483at2"/>
<dbReference type="GO" id="GO:0016491">
    <property type="term" value="F:oxidoreductase activity"/>
    <property type="evidence" value="ECO:0007669"/>
    <property type="project" value="UniProtKB-KW"/>
</dbReference>
<evidence type="ECO:0000259" key="2">
    <source>
        <dbReference type="Pfam" id="PF00248"/>
    </source>
</evidence>
<keyword evidence="1" id="KW-0560">Oxidoreductase</keyword>
<dbReference type="RefSeq" id="WP_076483002.1">
    <property type="nucleotide sequence ID" value="NZ_FTOG01000001.1"/>
</dbReference>
<dbReference type="PANTHER" id="PTHR43625">
    <property type="entry name" value="AFLATOXIN B1 ALDEHYDE REDUCTASE"/>
    <property type="match status" value="1"/>
</dbReference>
<dbReference type="InterPro" id="IPR023210">
    <property type="entry name" value="NADP_OxRdtase_dom"/>
</dbReference>
<dbReference type="PANTHER" id="PTHR43625:SF77">
    <property type="entry name" value="ALDO-KETO REDUCTASE"/>
    <property type="match status" value="1"/>
</dbReference>
<dbReference type="AlphaFoldDB" id="A0A1N7IUK2"/>
<feature type="domain" description="NADP-dependent oxidoreductase" evidence="2">
    <location>
        <begin position="16"/>
        <end position="308"/>
    </location>
</feature>
<protein>
    <submittedName>
        <fullName evidence="3">Predicted oxidoreductase</fullName>
    </submittedName>
</protein>
<dbReference type="SUPFAM" id="SSF51430">
    <property type="entry name" value="NAD(P)-linked oxidoreductase"/>
    <property type="match status" value="1"/>
</dbReference>
<keyword evidence="4" id="KW-1185">Reference proteome</keyword>
<name>A0A1N7IUK2_9RHOB</name>
<dbReference type="Pfam" id="PF00248">
    <property type="entry name" value="Aldo_ket_red"/>
    <property type="match status" value="1"/>
</dbReference>
<dbReference type="CDD" id="cd19078">
    <property type="entry name" value="AKR_AKR13C1_2"/>
    <property type="match status" value="1"/>
</dbReference>
<dbReference type="InterPro" id="IPR050791">
    <property type="entry name" value="Aldo-Keto_reductase"/>
</dbReference>
<dbReference type="Gene3D" id="3.20.20.100">
    <property type="entry name" value="NADP-dependent oxidoreductase domain"/>
    <property type="match status" value="1"/>
</dbReference>
<reference evidence="4" key="1">
    <citation type="submission" date="2017-01" db="EMBL/GenBank/DDBJ databases">
        <authorList>
            <person name="Varghese N."/>
            <person name="Submissions S."/>
        </authorList>
    </citation>
    <scope>NUCLEOTIDE SEQUENCE [LARGE SCALE GENOMIC DNA]</scope>
    <source>
        <strain evidence="4">DSM 19945</strain>
    </source>
</reference>
<proteinExistence type="predicted"/>